<dbReference type="Proteomes" id="UP001217838">
    <property type="component" value="Unassembled WGS sequence"/>
</dbReference>
<proteinExistence type="predicted"/>
<comment type="caution">
    <text evidence="1">The sequence shown here is derived from an EMBL/GenBank/DDBJ whole genome shotgun (WGS) entry which is preliminary data.</text>
</comment>
<reference evidence="1 2" key="1">
    <citation type="submission" date="2022-11" db="EMBL/GenBank/DDBJ databases">
        <title>Minimal conservation of predation-associated metabolite biosynthetic gene clusters underscores biosynthetic potential of Myxococcota including descriptions for ten novel species: Archangium lansinium sp. nov., Myxococcus landrumus sp. nov., Nannocystis bai.</title>
        <authorList>
            <person name="Ahearne A."/>
            <person name="Stevens C."/>
            <person name="Dowd S."/>
        </authorList>
    </citation>
    <scope>NUCLEOTIDE SEQUENCE [LARGE SCALE GENOMIC DNA]</scope>
    <source>
        <strain evidence="1 2">NCELM</strain>
    </source>
</reference>
<organism evidence="1 2">
    <name type="scientific">Nannocystis radixulma</name>
    <dbReference type="NCBI Taxonomy" id="2995305"/>
    <lineage>
        <taxon>Bacteria</taxon>
        <taxon>Pseudomonadati</taxon>
        <taxon>Myxococcota</taxon>
        <taxon>Polyangia</taxon>
        <taxon>Nannocystales</taxon>
        <taxon>Nannocystaceae</taxon>
        <taxon>Nannocystis</taxon>
    </lineage>
</organism>
<accession>A0ABT5B599</accession>
<sequence>MPRPGLLQRLRRRPATGVLPVRLAWDERLAAALADLLGCRHGARARPGLSAAAHAARDLGDDAALRGLCDAVARGVAGIDPRFTRLQATLLSRDDAGLVRLLVEARLGDGEAASCVVRLSPRLPPEVHRVS</sequence>
<protein>
    <submittedName>
        <fullName evidence="1">Uncharacterized protein</fullName>
    </submittedName>
</protein>
<dbReference type="RefSeq" id="WP_271999020.1">
    <property type="nucleotide sequence ID" value="NZ_JAQNDN010000007.1"/>
</dbReference>
<name>A0ABT5B599_9BACT</name>
<keyword evidence="2" id="KW-1185">Reference proteome</keyword>
<evidence type="ECO:0000313" key="1">
    <source>
        <dbReference type="EMBL" id="MDC0669266.1"/>
    </source>
</evidence>
<dbReference type="EMBL" id="JAQNDN010000007">
    <property type="protein sequence ID" value="MDC0669266.1"/>
    <property type="molecule type" value="Genomic_DNA"/>
</dbReference>
<gene>
    <name evidence="1" type="ORF">POL58_16050</name>
</gene>
<evidence type="ECO:0000313" key="2">
    <source>
        <dbReference type="Proteomes" id="UP001217838"/>
    </source>
</evidence>